<dbReference type="InterPro" id="IPR011993">
    <property type="entry name" value="PH-like_dom_sf"/>
</dbReference>
<evidence type="ECO:0000313" key="14">
    <source>
        <dbReference type="Proteomes" id="UP001498771"/>
    </source>
</evidence>
<comment type="caution">
    <text evidence="13">The sequence shown here is derived from an EMBL/GenBank/DDBJ whole genome shotgun (WGS) entry which is preliminary data.</text>
</comment>
<dbReference type="InterPro" id="IPR008984">
    <property type="entry name" value="SMAD_FHA_dom_sf"/>
</dbReference>
<keyword evidence="7 9" id="KW-0505">Motor protein</keyword>
<evidence type="ECO:0000256" key="5">
    <source>
        <dbReference type="ARBA" id="ARBA00022840"/>
    </source>
</evidence>
<reference evidence="13 14" key="1">
    <citation type="submission" date="2024-03" db="EMBL/GenBank/DDBJ databases">
        <title>Genome-scale model development and genomic sequencing of the oleaginous clade Lipomyces.</title>
        <authorList>
            <consortium name="Lawrence Berkeley National Laboratory"/>
            <person name="Czajka J.J."/>
            <person name="Han Y."/>
            <person name="Kim J."/>
            <person name="Mondo S.J."/>
            <person name="Hofstad B.A."/>
            <person name="Robles A."/>
            <person name="Haridas S."/>
            <person name="Riley R."/>
            <person name="LaButti K."/>
            <person name="Pangilinan J."/>
            <person name="Andreopoulos W."/>
            <person name="Lipzen A."/>
            <person name="Yan J."/>
            <person name="Wang M."/>
            <person name="Ng V."/>
            <person name="Grigoriev I.V."/>
            <person name="Spatafora J.W."/>
            <person name="Magnuson J.K."/>
            <person name="Baker S.E."/>
            <person name="Pomraning K.R."/>
        </authorList>
    </citation>
    <scope>NUCLEOTIDE SEQUENCE [LARGE SCALE GENOMIC DNA]</scope>
    <source>
        <strain evidence="13 14">Phaff 52-87</strain>
    </source>
</reference>
<comment type="subcellular location">
    <subcellularLocation>
        <location evidence="1">Cytoplasm</location>
        <location evidence="1">Cytoskeleton</location>
    </subcellularLocation>
</comment>
<feature type="compositionally biased region" description="Polar residues" evidence="10">
    <location>
        <begin position="738"/>
        <end position="761"/>
    </location>
</feature>
<dbReference type="PROSITE" id="PS00411">
    <property type="entry name" value="KINESIN_MOTOR_1"/>
    <property type="match status" value="1"/>
</dbReference>
<dbReference type="SMART" id="SM00240">
    <property type="entry name" value="FHA"/>
    <property type="match status" value="1"/>
</dbReference>
<keyword evidence="6" id="KW-0175">Coiled coil</keyword>
<dbReference type="PRINTS" id="PR00380">
    <property type="entry name" value="KINESINHEAVY"/>
</dbReference>
<feature type="binding site" evidence="9">
    <location>
        <begin position="111"/>
        <end position="118"/>
    </location>
    <ligand>
        <name>ATP</name>
        <dbReference type="ChEBI" id="CHEBI:30616"/>
    </ligand>
</feature>
<feature type="region of interest" description="Disordered" evidence="10">
    <location>
        <begin position="392"/>
        <end position="414"/>
    </location>
</feature>
<dbReference type="Gene3D" id="6.10.250.2520">
    <property type="match status" value="1"/>
</dbReference>
<evidence type="ECO:0000256" key="10">
    <source>
        <dbReference type="SAM" id="MobiDB-lite"/>
    </source>
</evidence>
<dbReference type="Pfam" id="PF12473">
    <property type="entry name" value="DUF3694"/>
    <property type="match status" value="1"/>
</dbReference>
<dbReference type="EMBL" id="JBBJBU010000001">
    <property type="protein sequence ID" value="KAK7208050.1"/>
    <property type="molecule type" value="Genomic_DNA"/>
</dbReference>
<keyword evidence="8" id="KW-0206">Cytoskeleton</keyword>
<feature type="region of interest" description="Disordered" evidence="10">
    <location>
        <begin position="720"/>
        <end position="776"/>
    </location>
</feature>
<dbReference type="InterPro" id="IPR001752">
    <property type="entry name" value="Kinesin_motor_dom"/>
</dbReference>
<dbReference type="InterPro" id="IPR000253">
    <property type="entry name" value="FHA_dom"/>
</dbReference>
<dbReference type="Gene3D" id="2.30.29.30">
    <property type="entry name" value="Pleckstrin-homology domain (PH domain)/Phosphotyrosine-binding domain (PTB)"/>
    <property type="match status" value="1"/>
</dbReference>
<evidence type="ECO:0000256" key="2">
    <source>
        <dbReference type="ARBA" id="ARBA00022490"/>
    </source>
</evidence>
<dbReference type="Gene3D" id="3.40.850.10">
    <property type="entry name" value="Kinesin motor domain"/>
    <property type="match status" value="1"/>
</dbReference>
<dbReference type="SUPFAM" id="SSF52540">
    <property type="entry name" value="P-loop containing nucleoside triphosphate hydrolases"/>
    <property type="match status" value="1"/>
</dbReference>
<dbReference type="InterPro" id="IPR027417">
    <property type="entry name" value="P-loop_NTPase"/>
</dbReference>
<dbReference type="PANTHER" id="PTHR47117">
    <property type="entry name" value="STAR-RELATED LIPID TRANSFER PROTEIN 9"/>
    <property type="match status" value="1"/>
</dbReference>
<dbReference type="InterPro" id="IPR019821">
    <property type="entry name" value="Kinesin_motor_CS"/>
</dbReference>
<keyword evidence="4 9" id="KW-0547">Nucleotide-binding</keyword>
<evidence type="ECO:0000256" key="6">
    <source>
        <dbReference type="ARBA" id="ARBA00023054"/>
    </source>
</evidence>
<evidence type="ECO:0000256" key="1">
    <source>
        <dbReference type="ARBA" id="ARBA00004245"/>
    </source>
</evidence>
<dbReference type="SUPFAM" id="SSF50729">
    <property type="entry name" value="PH domain-like"/>
    <property type="match status" value="1"/>
</dbReference>
<gene>
    <name evidence="13" type="ORF">BZA70DRAFT_272797</name>
</gene>
<dbReference type="GeneID" id="90037239"/>
<feature type="compositionally biased region" description="Basic and acidic residues" evidence="10">
    <location>
        <begin position="826"/>
        <end position="840"/>
    </location>
</feature>
<feature type="region of interest" description="Disordered" evidence="10">
    <location>
        <begin position="603"/>
        <end position="641"/>
    </location>
</feature>
<feature type="region of interest" description="Disordered" evidence="10">
    <location>
        <begin position="790"/>
        <end position="852"/>
    </location>
</feature>
<evidence type="ECO:0000256" key="7">
    <source>
        <dbReference type="ARBA" id="ARBA00023175"/>
    </source>
</evidence>
<dbReference type="Pfam" id="PF00169">
    <property type="entry name" value="PH"/>
    <property type="match status" value="1"/>
</dbReference>
<dbReference type="Proteomes" id="UP001498771">
    <property type="component" value="Unassembled WGS sequence"/>
</dbReference>
<organism evidence="13 14">
    <name type="scientific">Myxozyma melibiosi</name>
    <dbReference type="NCBI Taxonomy" id="54550"/>
    <lineage>
        <taxon>Eukaryota</taxon>
        <taxon>Fungi</taxon>
        <taxon>Dikarya</taxon>
        <taxon>Ascomycota</taxon>
        <taxon>Saccharomycotina</taxon>
        <taxon>Lipomycetes</taxon>
        <taxon>Lipomycetales</taxon>
        <taxon>Lipomycetaceae</taxon>
        <taxon>Myxozyma</taxon>
    </lineage>
</organism>
<dbReference type="Pfam" id="PF00498">
    <property type="entry name" value="FHA"/>
    <property type="match status" value="1"/>
</dbReference>
<evidence type="ECO:0000313" key="13">
    <source>
        <dbReference type="EMBL" id="KAK7208050.1"/>
    </source>
</evidence>
<protein>
    <submittedName>
        <fullName evidence="13">Kinesin family protein</fullName>
    </submittedName>
</protein>
<evidence type="ECO:0000259" key="11">
    <source>
        <dbReference type="PROSITE" id="PS50003"/>
    </source>
</evidence>
<dbReference type="InterPro" id="IPR032405">
    <property type="entry name" value="Kinesin_assoc"/>
</dbReference>
<dbReference type="SMART" id="SM00233">
    <property type="entry name" value="PH"/>
    <property type="match status" value="1"/>
</dbReference>
<name>A0ABR1FDZ7_9ASCO</name>
<sequence>MAVVADPGSGNIKVVVRVRPFNNRERARKAKCVVCMEQDQTIVTSEEPPAASTPTKSKGDRTRVFKFDKSYWSFDTTGGEYAGQEQVFTDLGQPLLDNAFQGFNNCIFAYGQTGSGKSYSMMGSRDDPGVIPRICEALFSRINELSTENGTQFTVEVSYLEIYNERVRDLLNPKNRGNLRVREHPSLGPYVEDLSRLVVSSFAEIEELMDEGNKARTVAATNMNETSSRSHAVFTLTLTQHFNDAVTGLSSEKVSRMSLVDLAGSERASATGASGSRLKEGTEINRSLSALGRVIRTLADVSSGKKQRDLVVPYRDSALTWLLKDSLGGNSMTAMIATISPADINYEETVSTLRYADSAKRIKNHAVVNEDPNARLIRELKEELLILRTKLGSGEDRGSSDSQEAGDDSSDRMVTITAPDGTVRKVSRAEIAEQLNASEKLLKEMNQTWEERLEMTKKIQKQREAALEEMGINVEKGFIGLHTPRNVPFLVNLSDDPLLAECLVYNIKQGSTSVGNADSSTTAQIRLRGSKILTDHCTFENDNNIVTIIPHANASVMVNGLRLRETARRLHSGDRVILGDFHIFRFSNPQEALQERKSGFAVSGPIRGLQGSLQRTRSSTTTGSGPGVHSSSSASDHSERASSVASDYVDFPSFDDASISRAQTPVTSEDQNGGTNDWSMARMEAARTYLGGDSATVNVGAMTDEELDKLFEEMQRVRSIRKGRSDSMSEAYDGDTDSLFSFGSPTTSSQSKLRSMQSASETAEDPFVSPSPTSGIVNAAVPESSLFAKLSQGHASDARGRPTSAQRSDSGSKKPQRPETASTKSPPEKTETTKDVRSASRESSTTSTYQSIHSQFLPQSSFMLRRNPVLSDDEKKVAKKTINRWMRRGSLRMADSIYRHALLLKEAQIMSNELDQGLRFQYMVVDEGFVSTSPYDLVLNDAEPEEDSFISKALKPCIGVRVTDFRNETIKVFSIEKLESRVRAMRNIYNESPMYSELQSSPKAKKFPFSDTFNCKYSYVGEAYASMAGVIHGKVSEISAEIISPYTLSVIGIISLELRPPEEKSEDQSHDLAVIAHLRSIAGFSEREFTDVHVQMLLPGSSYPYSSNSGGISTSPVVSGFGEDGPVVIDSQHRITVSSLLADSSISHGGVNSSLLRLKVFAKVTSTHLEKLESWDDMQESEVDVNSKLREGASIHSESFADDSSMVQQHDSFVKIQMLELSDDGCYEPVDILRGYHEEKGVLYLHIGVQKQIRLSITHSSGDTFDWSDLSKLSVSNIRLFDSQTETLSESESKVDKVELRVTNKPKTIANADGTRTVTVVGQWDCSAHSSPFLDRTTPDKHRIVMSVNWTVSTPSVTSPVEFTTNLVGVMLGRAARGPSRFSLMWASTKLMRSYVALFQVRLRPYNNIGSEISSARSTYISGEEYLGLWKPRGLSLVGQYIRAIDQRQRAVELGHTVSTLSYIKFKKYDASAHSAQSQEVTDSSEDLAQEVAQVFTSHETEVIQRSLKLWKRKPGYVDEQSGVSTLPVSSMSKPSATKYVADVRQFQRSVNVVKDGYAYAPDDAMQSWVRRYLELRRPYLHIYNASDMEEIFAINITQCKISCKPDLTPELESRNPYNEENTFVVFSENGMHLFSVKSHSEMSEWVLKLSQSFGSEVQSVIE</sequence>
<dbReference type="CDD" id="cd01365">
    <property type="entry name" value="KISc_KIF1A_KIF1B"/>
    <property type="match status" value="1"/>
</dbReference>
<evidence type="ECO:0000256" key="8">
    <source>
        <dbReference type="ARBA" id="ARBA00023212"/>
    </source>
</evidence>
<evidence type="ECO:0000256" key="9">
    <source>
        <dbReference type="PROSITE-ProRule" id="PRU00283"/>
    </source>
</evidence>
<keyword evidence="14" id="KW-1185">Reference proteome</keyword>
<keyword evidence="2" id="KW-0963">Cytoplasm</keyword>
<dbReference type="PROSITE" id="PS50003">
    <property type="entry name" value="PH_DOMAIN"/>
    <property type="match status" value="1"/>
</dbReference>
<feature type="domain" description="Kinesin motor" evidence="12">
    <location>
        <begin position="11"/>
        <end position="362"/>
    </location>
</feature>
<dbReference type="RefSeq" id="XP_064771083.1">
    <property type="nucleotide sequence ID" value="XM_064911727.1"/>
</dbReference>
<dbReference type="Pfam" id="PF00225">
    <property type="entry name" value="Kinesin"/>
    <property type="match status" value="1"/>
</dbReference>
<evidence type="ECO:0000256" key="4">
    <source>
        <dbReference type="ARBA" id="ARBA00022741"/>
    </source>
</evidence>
<dbReference type="InterPro" id="IPR001849">
    <property type="entry name" value="PH_domain"/>
</dbReference>
<comment type="similarity">
    <text evidence="9">Belongs to the TRAFAC class myosin-kinesin ATPase superfamily. Kinesin family.</text>
</comment>
<dbReference type="CDD" id="cd22705">
    <property type="entry name" value="FHA_KIF1"/>
    <property type="match status" value="1"/>
</dbReference>
<dbReference type="InterPro" id="IPR022164">
    <property type="entry name" value="Kinesin-like"/>
</dbReference>
<proteinExistence type="inferred from homology"/>
<dbReference type="PROSITE" id="PS50067">
    <property type="entry name" value="KINESIN_MOTOR_2"/>
    <property type="match status" value="1"/>
</dbReference>
<dbReference type="SMART" id="SM00129">
    <property type="entry name" value="KISc"/>
    <property type="match status" value="1"/>
</dbReference>
<dbReference type="InterPro" id="IPR036961">
    <property type="entry name" value="Kinesin_motor_dom_sf"/>
</dbReference>
<feature type="domain" description="PH" evidence="11">
    <location>
        <begin position="1552"/>
        <end position="1655"/>
    </location>
</feature>
<keyword evidence="5 9" id="KW-0067">ATP-binding</keyword>
<accession>A0ABR1FDZ7</accession>
<dbReference type="Pfam" id="PF16183">
    <property type="entry name" value="Kinesin_assoc"/>
    <property type="match status" value="1"/>
</dbReference>
<evidence type="ECO:0000259" key="12">
    <source>
        <dbReference type="PROSITE" id="PS50067"/>
    </source>
</evidence>
<keyword evidence="3" id="KW-0493">Microtubule</keyword>
<dbReference type="Gene3D" id="2.60.200.20">
    <property type="match status" value="1"/>
</dbReference>
<feature type="compositionally biased region" description="Low complexity" evidence="10">
    <location>
        <begin position="611"/>
        <end position="635"/>
    </location>
</feature>
<evidence type="ECO:0000256" key="3">
    <source>
        <dbReference type="ARBA" id="ARBA00022701"/>
    </source>
</evidence>
<dbReference type="SUPFAM" id="SSF49879">
    <property type="entry name" value="SMAD/FHA domain"/>
    <property type="match status" value="1"/>
</dbReference>